<evidence type="ECO:0000256" key="4">
    <source>
        <dbReference type="ARBA" id="ARBA00022692"/>
    </source>
</evidence>
<dbReference type="InterPro" id="IPR003689">
    <property type="entry name" value="ZIP"/>
</dbReference>
<dbReference type="PANTHER" id="PTHR11040">
    <property type="entry name" value="ZINC/IRON TRANSPORTER"/>
    <property type="match status" value="1"/>
</dbReference>
<keyword evidence="10" id="KW-1185">Reference proteome</keyword>
<keyword evidence="6 8" id="KW-1133">Transmembrane helix</keyword>
<evidence type="ECO:0000256" key="6">
    <source>
        <dbReference type="ARBA" id="ARBA00022989"/>
    </source>
</evidence>
<sequence>MNVWVMWLCALSTGLGALLVLFLNNLSHRRMDVLLAYTAGIMVAASTYALIPESLKLTNLWELFFGVLGGALLLNIIEKLLPHVDLNPHPGRALVPNEALMMVSAMTIHNVPEGLSVGASFASENESLGLVVALSIGLQNAPEGFLVALFLVNLGTGKGRAILIATLTGLIEVVASFFGYHMIGLALALVPYGLAFAAGAMLFIVYKELIPETHGHGYERSATFAFILGLLSMISVVEFFR</sequence>
<feature type="transmembrane region" description="Helical" evidence="8">
    <location>
        <begin position="6"/>
        <end position="26"/>
    </location>
</feature>
<organism evidence="9 10">
    <name type="scientific">Thalassobacillus hwangdonensis</name>
    <dbReference type="NCBI Taxonomy" id="546108"/>
    <lineage>
        <taxon>Bacteria</taxon>
        <taxon>Bacillati</taxon>
        <taxon>Bacillota</taxon>
        <taxon>Bacilli</taxon>
        <taxon>Bacillales</taxon>
        <taxon>Bacillaceae</taxon>
        <taxon>Thalassobacillus</taxon>
    </lineage>
</organism>
<evidence type="ECO:0000313" key="9">
    <source>
        <dbReference type="EMBL" id="MFD1020919.1"/>
    </source>
</evidence>
<keyword evidence="4 8" id="KW-0812">Transmembrane</keyword>
<keyword evidence="7 8" id="KW-0472">Membrane</keyword>
<proteinExistence type="inferred from homology"/>
<dbReference type="Pfam" id="PF02535">
    <property type="entry name" value="Zip"/>
    <property type="match status" value="1"/>
</dbReference>
<feature type="transmembrane region" description="Helical" evidence="8">
    <location>
        <begin position="131"/>
        <end position="154"/>
    </location>
</feature>
<keyword evidence="5" id="KW-0862">Zinc</keyword>
<evidence type="ECO:0000256" key="2">
    <source>
        <dbReference type="ARBA" id="ARBA00006939"/>
    </source>
</evidence>
<evidence type="ECO:0000313" key="10">
    <source>
        <dbReference type="Proteomes" id="UP001596990"/>
    </source>
</evidence>
<evidence type="ECO:0000256" key="7">
    <source>
        <dbReference type="ARBA" id="ARBA00023136"/>
    </source>
</evidence>
<gene>
    <name evidence="9" type="ORF">ACFQ2J_17150</name>
</gene>
<dbReference type="RefSeq" id="WP_386063445.1">
    <property type="nucleotide sequence ID" value="NZ_JBHTKL010000006.1"/>
</dbReference>
<evidence type="ECO:0000256" key="5">
    <source>
        <dbReference type="ARBA" id="ARBA00022833"/>
    </source>
</evidence>
<accession>A0ABW3L8H3</accession>
<keyword evidence="3" id="KW-1003">Cell membrane</keyword>
<dbReference type="Proteomes" id="UP001596990">
    <property type="component" value="Unassembled WGS sequence"/>
</dbReference>
<comment type="subcellular location">
    <subcellularLocation>
        <location evidence="1">Cell membrane</location>
        <topology evidence="1">Multi-pass membrane protein</topology>
    </subcellularLocation>
</comment>
<evidence type="ECO:0000256" key="3">
    <source>
        <dbReference type="ARBA" id="ARBA00022475"/>
    </source>
</evidence>
<name>A0ABW3L8H3_9BACI</name>
<feature type="transmembrane region" description="Helical" evidence="8">
    <location>
        <begin position="189"/>
        <end position="210"/>
    </location>
</feature>
<comment type="similarity">
    <text evidence="2">Belongs to the ZIP transporter (TC 2.A.5) family.</text>
</comment>
<feature type="transmembrane region" description="Helical" evidence="8">
    <location>
        <begin position="161"/>
        <end position="183"/>
    </location>
</feature>
<dbReference type="EMBL" id="JBHTKL010000006">
    <property type="protein sequence ID" value="MFD1020919.1"/>
    <property type="molecule type" value="Genomic_DNA"/>
</dbReference>
<evidence type="ECO:0000256" key="8">
    <source>
        <dbReference type="SAM" id="Phobius"/>
    </source>
</evidence>
<feature type="transmembrane region" description="Helical" evidence="8">
    <location>
        <begin position="63"/>
        <end position="81"/>
    </location>
</feature>
<reference evidence="10" key="1">
    <citation type="journal article" date="2019" name="Int. J. Syst. Evol. Microbiol.">
        <title>The Global Catalogue of Microorganisms (GCM) 10K type strain sequencing project: providing services to taxonomists for standard genome sequencing and annotation.</title>
        <authorList>
            <consortium name="The Broad Institute Genomics Platform"/>
            <consortium name="The Broad Institute Genome Sequencing Center for Infectious Disease"/>
            <person name="Wu L."/>
            <person name="Ma J."/>
        </authorList>
    </citation>
    <scope>NUCLEOTIDE SEQUENCE [LARGE SCALE GENOMIC DNA]</scope>
    <source>
        <strain evidence="10">CCUG 56607</strain>
    </source>
</reference>
<feature type="transmembrane region" description="Helical" evidence="8">
    <location>
        <begin position="33"/>
        <end position="51"/>
    </location>
</feature>
<comment type="caution">
    <text evidence="9">The sequence shown here is derived from an EMBL/GenBank/DDBJ whole genome shotgun (WGS) entry which is preliminary data.</text>
</comment>
<dbReference type="PANTHER" id="PTHR11040:SF211">
    <property type="entry name" value="ZINC TRANSPORTER ZIP11"/>
    <property type="match status" value="1"/>
</dbReference>
<feature type="transmembrane region" description="Helical" evidence="8">
    <location>
        <begin position="222"/>
        <end position="240"/>
    </location>
</feature>
<protein>
    <submittedName>
        <fullName evidence="9">ZIP family metal transporter</fullName>
    </submittedName>
</protein>
<evidence type="ECO:0000256" key="1">
    <source>
        <dbReference type="ARBA" id="ARBA00004651"/>
    </source>
</evidence>